<evidence type="ECO:0000256" key="1">
    <source>
        <dbReference type="ARBA" id="ARBA00004141"/>
    </source>
</evidence>
<evidence type="ECO:0000256" key="6">
    <source>
        <dbReference type="ARBA" id="ARBA00023136"/>
    </source>
</evidence>
<evidence type="ECO:0000313" key="12">
    <source>
        <dbReference type="Proteomes" id="UP000179807"/>
    </source>
</evidence>
<dbReference type="InterPro" id="IPR007829">
    <property type="entry name" value="TM2"/>
</dbReference>
<dbReference type="AlphaFoldDB" id="A0A1J4JRV9"/>
<name>A0A1J4JRV9_9EUKA</name>
<accession>A0A1J4JRV9</accession>
<dbReference type="Pfam" id="PF05154">
    <property type="entry name" value="TM2"/>
    <property type="match status" value="1"/>
</dbReference>
<reference evidence="11" key="1">
    <citation type="submission" date="2016-10" db="EMBL/GenBank/DDBJ databases">
        <authorList>
            <person name="Benchimol M."/>
            <person name="Almeida L.G."/>
            <person name="Vasconcelos A.T."/>
            <person name="Perreira-Neves A."/>
            <person name="Rosa I.A."/>
            <person name="Tasca T."/>
            <person name="Bogo M.R."/>
            <person name="de Souza W."/>
        </authorList>
    </citation>
    <scope>NUCLEOTIDE SEQUENCE [LARGE SCALE GENOMIC DNA]</scope>
    <source>
        <strain evidence="11">K</strain>
    </source>
</reference>
<feature type="signal peptide" evidence="9">
    <location>
        <begin position="1"/>
        <end position="18"/>
    </location>
</feature>
<feature type="chain" id="PRO_5012181871" evidence="9">
    <location>
        <begin position="19"/>
        <end position="186"/>
    </location>
</feature>
<proteinExistence type="inferred from homology"/>
<gene>
    <name evidence="11" type="ORF">TRFO_31206</name>
</gene>
<feature type="transmembrane region" description="Helical" evidence="8">
    <location>
        <begin position="114"/>
        <end position="132"/>
    </location>
</feature>
<evidence type="ECO:0000256" key="7">
    <source>
        <dbReference type="ARBA" id="ARBA00023180"/>
    </source>
</evidence>
<dbReference type="InterPro" id="IPR050932">
    <property type="entry name" value="TM2D1-3-like"/>
</dbReference>
<dbReference type="OrthoDB" id="10257855at2759"/>
<keyword evidence="3 8" id="KW-0812">Transmembrane</keyword>
<keyword evidence="7" id="KW-0325">Glycoprotein</keyword>
<dbReference type="RefSeq" id="XP_068355001.1">
    <property type="nucleotide sequence ID" value="XM_068507794.1"/>
</dbReference>
<dbReference type="EMBL" id="MLAK01000892">
    <property type="protein sequence ID" value="OHT01865.1"/>
    <property type="molecule type" value="Genomic_DNA"/>
</dbReference>
<evidence type="ECO:0000256" key="5">
    <source>
        <dbReference type="ARBA" id="ARBA00022989"/>
    </source>
</evidence>
<keyword evidence="5 8" id="KW-1133">Transmembrane helix</keyword>
<feature type="transmembrane region" description="Helical" evidence="8">
    <location>
        <begin position="138"/>
        <end position="171"/>
    </location>
</feature>
<evidence type="ECO:0000256" key="9">
    <source>
        <dbReference type="SAM" id="SignalP"/>
    </source>
</evidence>
<organism evidence="11 12">
    <name type="scientific">Tritrichomonas foetus</name>
    <dbReference type="NCBI Taxonomy" id="1144522"/>
    <lineage>
        <taxon>Eukaryota</taxon>
        <taxon>Metamonada</taxon>
        <taxon>Parabasalia</taxon>
        <taxon>Tritrichomonadida</taxon>
        <taxon>Tritrichomonadidae</taxon>
        <taxon>Tritrichomonas</taxon>
    </lineage>
</organism>
<dbReference type="PANTHER" id="PTHR21016:SF7">
    <property type="entry name" value="TM2 DOMAIN-CONTAINING PROTEIN 3"/>
    <property type="match status" value="1"/>
</dbReference>
<keyword evidence="4 9" id="KW-0732">Signal</keyword>
<keyword evidence="12" id="KW-1185">Reference proteome</keyword>
<comment type="subcellular location">
    <subcellularLocation>
        <location evidence="1">Membrane</location>
        <topology evidence="1">Multi-pass membrane protein</topology>
    </subcellularLocation>
</comment>
<evidence type="ECO:0000256" key="3">
    <source>
        <dbReference type="ARBA" id="ARBA00022692"/>
    </source>
</evidence>
<sequence length="186" mass="20977">MNVFFILLKFCFSRKCLDYWPDHFICEVDKCTINSNISANCTVSPNFSCEGERSSMKTIPCIYCWQLPVSSLRCYFRDQCKPKPRPQPGSCSVLPNIVCLGTRTFGMQQYCKTASGYSWGLTIFLSLFFGGFGADRFYLGYIAFGFLKLLSLGGFGIWSMVDLILLCAGVLRPEDGSLFKEFASSY</sequence>
<dbReference type="GeneID" id="94842498"/>
<dbReference type="GO" id="GO:0016020">
    <property type="term" value="C:membrane"/>
    <property type="evidence" value="ECO:0007669"/>
    <property type="project" value="UniProtKB-SubCell"/>
</dbReference>
<dbReference type="PANTHER" id="PTHR21016">
    <property type="entry name" value="BETA-AMYLOID BINDING PROTEIN-RELATED"/>
    <property type="match status" value="1"/>
</dbReference>
<dbReference type="VEuPathDB" id="TrichDB:TRFO_31206"/>
<comment type="similarity">
    <text evidence="2">Belongs to the TM2 family.</text>
</comment>
<comment type="caution">
    <text evidence="11">The sequence shown here is derived from an EMBL/GenBank/DDBJ whole genome shotgun (WGS) entry which is preliminary data.</text>
</comment>
<dbReference type="Proteomes" id="UP000179807">
    <property type="component" value="Unassembled WGS sequence"/>
</dbReference>
<evidence type="ECO:0000256" key="2">
    <source>
        <dbReference type="ARBA" id="ARBA00008284"/>
    </source>
</evidence>
<evidence type="ECO:0000259" key="10">
    <source>
        <dbReference type="Pfam" id="PF05154"/>
    </source>
</evidence>
<protein>
    <submittedName>
        <fullName evidence="11">TM2 domain-containing protein C41D11.9</fullName>
    </submittedName>
</protein>
<feature type="domain" description="TM2" evidence="10">
    <location>
        <begin position="116"/>
        <end position="164"/>
    </location>
</feature>
<evidence type="ECO:0000313" key="11">
    <source>
        <dbReference type="EMBL" id="OHT01865.1"/>
    </source>
</evidence>
<evidence type="ECO:0000256" key="8">
    <source>
        <dbReference type="SAM" id="Phobius"/>
    </source>
</evidence>
<keyword evidence="6 8" id="KW-0472">Membrane</keyword>
<evidence type="ECO:0000256" key="4">
    <source>
        <dbReference type="ARBA" id="ARBA00022729"/>
    </source>
</evidence>